<dbReference type="Ensembl" id="ENSCAFT00030007884.1">
    <property type="protein sequence ID" value="ENSCAFP00030006915.1"/>
    <property type="gene ID" value="ENSCAFG00030004274.1"/>
</dbReference>
<feature type="region of interest" description="Disordered" evidence="2">
    <location>
        <begin position="1155"/>
        <end position="1208"/>
    </location>
</feature>
<feature type="repeat" description="WD" evidence="1">
    <location>
        <begin position="866"/>
        <end position="907"/>
    </location>
</feature>
<feature type="region of interest" description="Disordered" evidence="2">
    <location>
        <begin position="780"/>
        <end position="813"/>
    </location>
</feature>
<dbReference type="Pfam" id="PF00400">
    <property type="entry name" value="WD40"/>
    <property type="match status" value="3"/>
</dbReference>
<dbReference type="InterPro" id="IPR042411">
    <property type="entry name" value="WDR27"/>
</dbReference>
<evidence type="ECO:0000313" key="3">
    <source>
        <dbReference type="Ensembl" id="ENSCAFP00030006915.1"/>
    </source>
</evidence>
<evidence type="ECO:0000313" key="4">
    <source>
        <dbReference type="Proteomes" id="UP000694429"/>
    </source>
</evidence>
<dbReference type="SUPFAM" id="SSF50998">
    <property type="entry name" value="Quinoprotein alcohol dehydrogenase-like"/>
    <property type="match status" value="1"/>
</dbReference>
<feature type="region of interest" description="Disordered" evidence="2">
    <location>
        <begin position="266"/>
        <end position="293"/>
    </location>
</feature>
<protein>
    <recommendedName>
        <fullName evidence="5">WD repeat domain 27</fullName>
    </recommendedName>
</protein>
<evidence type="ECO:0008006" key="5">
    <source>
        <dbReference type="Google" id="ProtNLM"/>
    </source>
</evidence>
<feature type="compositionally biased region" description="Basic residues" evidence="2">
    <location>
        <begin position="1173"/>
        <end position="1182"/>
    </location>
</feature>
<feature type="compositionally biased region" description="Low complexity" evidence="2">
    <location>
        <begin position="68"/>
        <end position="78"/>
    </location>
</feature>
<feature type="compositionally biased region" description="Low complexity" evidence="2">
    <location>
        <begin position="193"/>
        <end position="219"/>
    </location>
</feature>
<feature type="compositionally biased region" description="Gly residues" evidence="2">
    <location>
        <begin position="126"/>
        <end position="144"/>
    </location>
</feature>
<dbReference type="AlphaFoldDB" id="A0A8C0M9T9"/>
<dbReference type="Proteomes" id="UP000694429">
    <property type="component" value="Chromosome 1"/>
</dbReference>
<organism evidence="3 4">
    <name type="scientific">Canis lupus familiaris</name>
    <name type="common">Dog</name>
    <name type="synonym">Canis familiaris</name>
    <dbReference type="NCBI Taxonomy" id="9615"/>
    <lineage>
        <taxon>Eukaryota</taxon>
        <taxon>Metazoa</taxon>
        <taxon>Chordata</taxon>
        <taxon>Craniata</taxon>
        <taxon>Vertebrata</taxon>
        <taxon>Euteleostomi</taxon>
        <taxon>Mammalia</taxon>
        <taxon>Eutheria</taxon>
        <taxon>Laurasiatheria</taxon>
        <taxon>Carnivora</taxon>
        <taxon>Caniformia</taxon>
        <taxon>Canidae</taxon>
        <taxon>Canis</taxon>
    </lineage>
</organism>
<dbReference type="PROSITE" id="PS50082">
    <property type="entry name" value="WD_REPEATS_2"/>
    <property type="match status" value="2"/>
</dbReference>
<evidence type="ECO:0000256" key="1">
    <source>
        <dbReference type="PROSITE-ProRule" id="PRU00221"/>
    </source>
</evidence>
<dbReference type="InterPro" id="IPR015943">
    <property type="entry name" value="WD40/YVTN_repeat-like_dom_sf"/>
</dbReference>
<feature type="compositionally biased region" description="Basic residues" evidence="2">
    <location>
        <begin position="85"/>
        <end position="96"/>
    </location>
</feature>
<feature type="compositionally biased region" description="Polar residues" evidence="2">
    <location>
        <begin position="266"/>
        <end position="292"/>
    </location>
</feature>
<name>A0A8C0M9T9_CANLF</name>
<proteinExistence type="predicted"/>
<feature type="compositionally biased region" description="Basic and acidic residues" evidence="2">
    <location>
        <begin position="794"/>
        <end position="809"/>
    </location>
</feature>
<dbReference type="PROSITE" id="PS50294">
    <property type="entry name" value="WD_REPEATS_REGION"/>
    <property type="match status" value="2"/>
</dbReference>
<keyword evidence="1" id="KW-0853">WD repeat</keyword>
<dbReference type="SMART" id="SM00320">
    <property type="entry name" value="WD40"/>
    <property type="match status" value="10"/>
</dbReference>
<feature type="compositionally biased region" description="Pro residues" evidence="2">
    <location>
        <begin position="178"/>
        <end position="187"/>
    </location>
</feature>
<feature type="repeat" description="WD" evidence="1">
    <location>
        <begin position="475"/>
        <end position="517"/>
    </location>
</feature>
<reference evidence="3" key="1">
    <citation type="submission" date="2019-03" db="EMBL/GenBank/DDBJ databases">
        <authorList>
            <person name="Warren W.C."/>
            <person name="Johnson G.S."/>
        </authorList>
    </citation>
    <scope>NUCLEOTIDE SEQUENCE [LARGE SCALE GENOMIC DNA]</scope>
    <source>
        <strain evidence="3">Basenji</strain>
    </source>
</reference>
<dbReference type="Gene3D" id="2.130.10.10">
    <property type="entry name" value="YVTN repeat-like/Quinoprotein amine dehydrogenase"/>
    <property type="match status" value="3"/>
</dbReference>
<sequence length="1227" mass="132349">MESLQGPEWKQRELQEGVLLYGQFTEVWEAQVDTKKPRTSVSFPEPRNRRQARLPSRPGPRGRGQPSTAAGLTGAAAASEERRGPGRHRSSTRRAPARAADGASQPGSPAPSATGRAGPELRPSLGAGGPRGGGRRGGAGGLGRPAGARAAGAPAPGAGGGPARPAPRAPRDVALRLPPAPRDPPATPEESCAARPPAYRSPPRLGPRLPGLGAGSGAPSVAAASVQGARRASGCAAAASGGAAASRAGGEDITALEAALPSTALTGSLNPKANSTDFNHPSSGSRLRTSEQGVLIGRQGREYSRRLCLCTLRLEMGEPRGIFCSAQGCVGDVIIEQRLVESKEPASHVPLACSAQYCAFPVDGNVLCLWNTKDPSYQPLTLQGHHEPITAVAFGNTVSPLLICSASQDYVIMWSLDECRQKVLQGLSPRGVIMGTLLGQVLCLRLSPDDRTVAVCAGNKILMLDIESRSILAELEGHQGHVTAAEFCPWQTHIIISVSEDRSFKVWDHHVGSLIYNSPVLTAFPLLSLLIDAKSRQLVTGCANGQLWIFSLVEGHHYRCVTRVSLKKKSESFSRRVESRLCSLPEESQRPCTHGLEKGEEVEASLPVLGLAPCDLSAIVSAPCVWGLSSETTSCLWIGSSAGLFIFNLANFELEAVLHYRDFRSLSIHVAGSCAVMSKANDDKAICLLTSLFGRKIVMLEIRVAALVRSQQGHDAGRHLSVLPRTCVGPTSPLCFTTAKESKTPPAPQRQSAGRSTVKDQPLVFHTKVRSSGYASAPHITMFSPKANTRKRGDHSSRRRDGPRCKEYPLENSPPTKLYKQRVLAYGPAAAHCVQYSGDGQWLACGLANHLLLVFRADLSGTPTVFSGHDGAVSTVCWSHDSRWLLSASQDGTLRLWSLRRAELALCVGKDVFSKPVRSAQFYYVDTFVLLSSGPELQLLKYHIDTCKDEIQRYKQKSRCKRVFRLPTTGRTEITSLSAVNDFYSYLVLTAGRNRTLEVFDLNAGRSAAMTVEVHSRPVHQICQNKGSSFTTQQHEAYNLFATTASGDGIKLWDLRTLRCERRFEGHPNHGYPCGIAFSPCGRYVASGAEDRHAYMYDLGSSTFSHRLAGHKDTVTSVAFSPAAPQRACPETQEEASFGRDFSVLLREGRLPIAGLSHPGRQAAAVRSGRLTAGRRPRRGARRHQDSRPSPPHTAAHARQCPPLLQGSPLLQERSWHPVLLHRMWAS</sequence>
<feature type="region of interest" description="Disordered" evidence="2">
    <location>
        <begin position="738"/>
        <end position="758"/>
    </location>
</feature>
<dbReference type="InterPro" id="IPR001680">
    <property type="entry name" value="WD40_rpt"/>
</dbReference>
<feature type="region of interest" description="Disordered" evidence="2">
    <location>
        <begin position="29"/>
        <end position="219"/>
    </location>
</feature>
<feature type="compositionally biased region" description="Low complexity" evidence="2">
    <location>
        <begin position="145"/>
        <end position="156"/>
    </location>
</feature>
<dbReference type="PANTHER" id="PTHR44525:SF1">
    <property type="entry name" value="WD REPEAT-CONTAINING PROTEIN 27"/>
    <property type="match status" value="1"/>
</dbReference>
<reference evidence="3" key="2">
    <citation type="submission" date="2025-08" db="UniProtKB">
        <authorList>
            <consortium name="Ensembl"/>
        </authorList>
    </citation>
    <scope>IDENTIFICATION</scope>
</reference>
<dbReference type="PANTHER" id="PTHR44525">
    <property type="entry name" value="WD REPEAT-CONTAINING PROTEIN 27"/>
    <property type="match status" value="1"/>
</dbReference>
<evidence type="ECO:0000256" key="2">
    <source>
        <dbReference type="SAM" id="MobiDB-lite"/>
    </source>
</evidence>
<dbReference type="InterPro" id="IPR011047">
    <property type="entry name" value="Quinoprotein_ADH-like_sf"/>
</dbReference>
<accession>A0A8C0M9T9</accession>